<keyword evidence="1" id="KW-1133">Transmembrane helix</keyword>
<organism evidence="3 4">
    <name type="scientific">Noviherbaspirillum autotrophicum</name>
    <dbReference type="NCBI Taxonomy" id="709839"/>
    <lineage>
        <taxon>Bacteria</taxon>
        <taxon>Pseudomonadati</taxon>
        <taxon>Pseudomonadota</taxon>
        <taxon>Betaproteobacteria</taxon>
        <taxon>Burkholderiales</taxon>
        <taxon>Oxalobacteraceae</taxon>
        <taxon>Noviherbaspirillum</taxon>
    </lineage>
</organism>
<feature type="transmembrane region" description="Helical" evidence="1">
    <location>
        <begin position="304"/>
        <end position="326"/>
    </location>
</feature>
<comment type="caution">
    <text evidence="3">The sequence shown here is derived from an EMBL/GenBank/DDBJ whole genome shotgun (WGS) entry which is preliminary data.</text>
</comment>
<proteinExistence type="predicted"/>
<dbReference type="InterPro" id="IPR051207">
    <property type="entry name" value="ComplexI_NDUFA9_subunit"/>
</dbReference>
<dbReference type="Proteomes" id="UP000031572">
    <property type="component" value="Unassembled WGS sequence"/>
</dbReference>
<dbReference type="PANTHER" id="PTHR12126:SF11">
    <property type="entry name" value="NADH DEHYDROGENASE [UBIQUINONE] 1 ALPHA SUBCOMPLEX SUBUNIT 9, MITOCHONDRIAL"/>
    <property type="match status" value="1"/>
</dbReference>
<dbReference type="PANTHER" id="PTHR12126">
    <property type="entry name" value="NADH-UBIQUINONE OXIDOREDUCTASE 39 KDA SUBUNIT-RELATED"/>
    <property type="match status" value="1"/>
</dbReference>
<dbReference type="Pfam" id="PF13460">
    <property type="entry name" value="NAD_binding_10"/>
    <property type="match status" value="1"/>
</dbReference>
<dbReference type="EMBL" id="JWJG01000028">
    <property type="protein sequence ID" value="KIF80650.1"/>
    <property type="molecule type" value="Genomic_DNA"/>
</dbReference>
<keyword evidence="1" id="KW-0472">Membrane</keyword>
<keyword evidence="4" id="KW-1185">Reference proteome</keyword>
<name>A0A0C2BHD3_9BURK</name>
<evidence type="ECO:0000313" key="4">
    <source>
        <dbReference type="Proteomes" id="UP000031572"/>
    </source>
</evidence>
<evidence type="ECO:0000259" key="2">
    <source>
        <dbReference type="Pfam" id="PF13460"/>
    </source>
</evidence>
<dbReference type="STRING" id="709839.TSA66_07250"/>
<dbReference type="Pfam" id="PF13781">
    <property type="entry name" value="DoxX_3"/>
    <property type="match status" value="1"/>
</dbReference>
<sequence>MKILVCGANGFIGRHLCAALACAGHQVVRGVRRAGATDEVAIDYARDVQSDVWLPRLKGIDVVINAVGILGEAGGARFDAIHRDAPVALFRACEQAGVARVIQISALGGMEDRPWTPYMRTKREADAHLMSSPLGWTILRPSLVVGVDGESSRLFRTLASLPLVGLPGRGEQLLQPVHIDDLCQAAVRILESDKYARRVIDVAGPQPMTYRAMLATYREAMKLPRPIWLPIPPEAMRLAARWAAKLPQRVLTPDTLHMLEDGNVGDAIPLREILGRPPLQPARWFTAIPADLLRWQAIAGWMAPLFRIVLTIVWMVTGLLSLGLYPVADSLAMLGQVGLHGTVAHVALYGAALLDCAFGVATLAIPGRALWRLQIALILGYTAIITLFLPYYWLHPFGPVLKNLPILALLVVLDASETR</sequence>
<evidence type="ECO:0000256" key="1">
    <source>
        <dbReference type="SAM" id="Phobius"/>
    </source>
</evidence>
<feature type="transmembrane region" description="Helical" evidence="1">
    <location>
        <begin position="373"/>
        <end position="394"/>
    </location>
</feature>
<protein>
    <recommendedName>
        <fullName evidence="2">NAD(P)-binding domain-containing protein</fullName>
    </recommendedName>
</protein>
<gene>
    <name evidence="3" type="ORF">TSA66_07250</name>
</gene>
<feature type="domain" description="NAD(P)-binding" evidence="2">
    <location>
        <begin position="7"/>
        <end position="144"/>
    </location>
</feature>
<evidence type="ECO:0000313" key="3">
    <source>
        <dbReference type="EMBL" id="KIF80650.1"/>
    </source>
</evidence>
<dbReference type="InterPro" id="IPR016040">
    <property type="entry name" value="NAD(P)-bd_dom"/>
</dbReference>
<reference evidence="3 4" key="1">
    <citation type="submission" date="2014-12" db="EMBL/GenBank/DDBJ databases">
        <title>Denitrispirillum autotrophicum gen. nov., sp. nov., Denitrifying, Facultatively Autotrophic Bacteria Isolated from Rice Paddy Soil.</title>
        <authorList>
            <person name="Ishii S."/>
            <person name="Ashida N."/>
            <person name="Ohno H."/>
            <person name="Otsuka S."/>
            <person name="Yokota A."/>
            <person name="Senoo K."/>
        </authorList>
    </citation>
    <scope>NUCLEOTIDE SEQUENCE [LARGE SCALE GENOMIC DNA]</scope>
    <source>
        <strain evidence="3 4">TSA66</strain>
    </source>
</reference>
<dbReference type="InterPro" id="IPR025695">
    <property type="entry name" value="DoxX-like"/>
</dbReference>
<keyword evidence="1" id="KW-0812">Transmembrane</keyword>
<dbReference type="RefSeq" id="WP_040039549.1">
    <property type="nucleotide sequence ID" value="NZ_JWJG01000028.1"/>
</dbReference>
<feature type="transmembrane region" description="Helical" evidence="1">
    <location>
        <begin position="346"/>
        <end position="366"/>
    </location>
</feature>
<dbReference type="AlphaFoldDB" id="A0A0C2BHD3"/>
<dbReference type="GO" id="GO:0044877">
    <property type="term" value="F:protein-containing complex binding"/>
    <property type="evidence" value="ECO:0007669"/>
    <property type="project" value="TreeGrafter"/>
</dbReference>
<dbReference type="SUPFAM" id="SSF51735">
    <property type="entry name" value="NAD(P)-binding Rossmann-fold domains"/>
    <property type="match status" value="1"/>
</dbReference>
<dbReference type="Gene3D" id="3.40.50.720">
    <property type="entry name" value="NAD(P)-binding Rossmann-like Domain"/>
    <property type="match status" value="1"/>
</dbReference>
<dbReference type="OrthoDB" id="5292533at2"/>
<accession>A0A0C2BHD3</accession>
<dbReference type="InterPro" id="IPR036291">
    <property type="entry name" value="NAD(P)-bd_dom_sf"/>
</dbReference>